<evidence type="ECO:0000313" key="10">
    <source>
        <dbReference type="Proteomes" id="UP000254807"/>
    </source>
</evidence>
<dbReference type="AlphaFoldDB" id="A0A1L8U1I1"/>
<dbReference type="Pfam" id="PF07702">
    <property type="entry name" value="UTRA"/>
    <property type="match status" value="1"/>
</dbReference>
<organism evidence="7 13">
    <name type="scientific">Enterococcus gallinarum</name>
    <dbReference type="NCBI Taxonomy" id="1353"/>
    <lineage>
        <taxon>Bacteria</taxon>
        <taxon>Bacillati</taxon>
        <taxon>Bacillota</taxon>
        <taxon>Bacilli</taxon>
        <taxon>Lactobacillales</taxon>
        <taxon>Enterococcaceae</taxon>
        <taxon>Enterococcus</taxon>
    </lineage>
</organism>
<dbReference type="EMBL" id="JASUBT010000008">
    <property type="protein sequence ID" value="MDL4936386.1"/>
    <property type="molecule type" value="Genomic_DNA"/>
</dbReference>
<evidence type="ECO:0000313" key="9">
    <source>
        <dbReference type="EMBL" id="STD83900.1"/>
    </source>
</evidence>
<dbReference type="Proteomes" id="UP000254807">
    <property type="component" value="Unassembled WGS sequence"/>
</dbReference>
<dbReference type="EMBL" id="JABXJK010000034">
    <property type="protein sequence ID" value="MBA0972473.1"/>
    <property type="molecule type" value="Genomic_DNA"/>
</dbReference>
<dbReference type="GeneID" id="93222522"/>
<evidence type="ECO:0000313" key="8">
    <source>
        <dbReference type="EMBL" id="QOG25941.1"/>
    </source>
</evidence>
<dbReference type="InterPro" id="IPR000524">
    <property type="entry name" value="Tscrpt_reg_HTH_GntR"/>
</dbReference>
<dbReference type="Gene3D" id="3.40.1410.10">
    <property type="entry name" value="Chorismate lyase-like"/>
    <property type="match status" value="1"/>
</dbReference>
<dbReference type="GO" id="GO:0003700">
    <property type="term" value="F:DNA-binding transcription factor activity"/>
    <property type="evidence" value="ECO:0007669"/>
    <property type="project" value="InterPro"/>
</dbReference>
<reference evidence="7 13" key="4">
    <citation type="submission" date="2023-06" db="EMBL/GenBank/DDBJ databases">
        <title>Acute promotion of culturable opportunistic pathogens and persistent increase of antibiotic resistance following antibiotic exposure in mouse gut microbiota.</title>
        <authorList>
            <person name="Li L."/>
            <person name="Wang B."/>
            <person name="Sun Y."/>
            <person name="Wang M."/>
            <person name="Xu H."/>
        </authorList>
    </citation>
    <scope>NUCLEOTIDE SEQUENCE [LARGE SCALE GENOMIC DNA]</scope>
    <source>
        <strain evidence="7 13">CRI2_2</strain>
    </source>
</reference>
<gene>
    <name evidence="9" type="primary">gmuR_3</name>
    <name evidence="8" type="ORF">EGM181_00865</name>
    <name evidence="6" type="ORF">HWH42_07730</name>
    <name evidence="9" type="ORF">NCTC12360_02387</name>
    <name evidence="7" type="ORF">QRX88_11725</name>
</gene>
<feature type="domain" description="HTH gntR-type" evidence="5">
    <location>
        <begin position="1"/>
        <end position="69"/>
    </location>
</feature>
<dbReference type="Proteomes" id="UP000516696">
    <property type="component" value="Chromosome"/>
</dbReference>
<keyword evidence="10" id="KW-1185">Reference proteome</keyword>
<evidence type="ECO:0000256" key="4">
    <source>
        <dbReference type="ARBA" id="ARBA00023163"/>
    </source>
</evidence>
<dbReference type="EMBL" id="UFYW01000001">
    <property type="protein sequence ID" value="STD83900.1"/>
    <property type="molecule type" value="Genomic_DNA"/>
</dbReference>
<evidence type="ECO:0000256" key="3">
    <source>
        <dbReference type="ARBA" id="ARBA00023125"/>
    </source>
</evidence>
<dbReference type="InterPro" id="IPR028978">
    <property type="entry name" value="Chorismate_lyase_/UTRA_dom_sf"/>
</dbReference>
<dbReference type="InterPro" id="IPR050679">
    <property type="entry name" value="Bact_HTH_transcr_reg"/>
</dbReference>
<keyword evidence="1" id="KW-0678">Repressor</keyword>
<reference evidence="6 12" key="3">
    <citation type="submission" date="2020-06" db="EMBL/GenBank/DDBJ databases">
        <title>Crossreactivity between MHC class I-restricted antigens from cancer cells and an enterococcal bacteriophage.</title>
        <authorList>
            <person name="Fluckiger A."/>
            <person name="Daillere R."/>
            <person name="Sassi M."/>
            <person name="Cattoir V."/>
            <person name="Kroemer G."/>
            <person name="Zitvogel L."/>
        </authorList>
    </citation>
    <scope>NUCLEOTIDE SEQUENCE [LARGE SCALE GENOMIC DNA]</scope>
    <source>
        <strain evidence="6 12">EG4</strain>
    </source>
</reference>
<dbReference type="CDD" id="cd07377">
    <property type="entry name" value="WHTH_GntR"/>
    <property type="match status" value="1"/>
</dbReference>
<accession>A0A1L8U1I1</accession>
<dbReference type="InterPro" id="IPR036390">
    <property type="entry name" value="WH_DNA-bd_sf"/>
</dbReference>
<dbReference type="SUPFAM" id="SSF64288">
    <property type="entry name" value="Chorismate lyase-like"/>
    <property type="match status" value="1"/>
</dbReference>
<evidence type="ECO:0000313" key="13">
    <source>
        <dbReference type="Proteomes" id="UP001241571"/>
    </source>
</evidence>
<protein>
    <submittedName>
        <fullName evidence="7">GntR family transcriptional regulator</fullName>
    </submittedName>
</protein>
<dbReference type="InterPro" id="IPR011663">
    <property type="entry name" value="UTRA"/>
</dbReference>
<dbReference type="SMART" id="SM00866">
    <property type="entry name" value="UTRA"/>
    <property type="match status" value="1"/>
</dbReference>
<dbReference type="FunFam" id="3.40.1410.10:FF:000008">
    <property type="entry name" value="Transcriptional regulator, GntR family"/>
    <property type="match status" value="1"/>
</dbReference>
<dbReference type="Proteomes" id="UP000571857">
    <property type="component" value="Unassembled WGS sequence"/>
</dbReference>
<evidence type="ECO:0000313" key="6">
    <source>
        <dbReference type="EMBL" id="MBA0972473.1"/>
    </source>
</evidence>
<keyword evidence="3" id="KW-0238">DNA-binding</keyword>
<dbReference type="GO" id="GO:0045892">
    <property type="term" value="P:negative regulation of DNA-templated transcription"/>
    <property type="evidence" value="ECO:0007669"/>
    <property type="project" value="TreeGrafter"/>
</dbReference>
<proteinExistence type="predicted"/>
<reference evidence="8 11" key="2">
    <citation type="submission" date="2020-03" db="EMBL/GenBank/DDBJ databases">
        <title>Characterization of ganglioside-mimicking enterococci.</title>
        <authorList>
            <person name="Patry R.T."/>
            <person name="Nothaft H."/>
            <person name="Bridger R."/>
            <person name="Shajahan A."/>
            <person name="Huynh S."/>
            <person name="Sanchez S."/>
            <person name="Azadi P."/>
            <person name="Cooper K."/>
            <person name="Miller W.G."/>
            <person name="Parker C.T."/>
            <person name="Wells L."/>
            <person name="Szymanski C.M."/>
        </authorList>
    </citation>
    <scope>NUCLEOTIDE SEQUENCE [LARGE SCALE GENOMIC DNA]</scope>
    <source>
        <strain evidence="8 11">EGM181</strain>
    </source>
</reference>
<dbReference type="Pfam" id="PF00392">
    <property type="entry name" value="GntR"/>
    <property type="match status" value="1"/>
</dbReference>
<dbReference type="Gene3D" id="1.10.10.10">
    <property type="entry name" value="Winged helix-like DNA-binding domain superfamily/Winged helix DNA-binding domain"/>
    <property type="match status" value="1"/>
</dbReference>
<evidence type="ECO:0000256" key="2">
    <source>
        <dbReference type="ARBA" id="ARBA00023015"/>
    </source>
</evidence>
<evidence type="ECO:0000313" key="12">
    <source>
        <dbReference type="Proteomes" id="UP000571857"/>
    </source>
</evidence>
<name>A0A1L8U1I1_ENTGA</name>
<keyword evidence="4" id="KW-0804">Transcription</keyword>
<evidence type="ECO:0000259" key="5">
    <source>
        <dbReference type="PROSITE" id="PS50949"/>
    </source>
</evidence>
<dbReference type="PANTHER" id="PTHR44846">
    <property type="entry name" value="MANNOSYL-D-GLYCERATE TRANSPORT/METABOLISM SYSTEM REPRESSOR MNGR-RELATED"/>
    <property type="match status" value="1"/>
</dbReference>
<dbReference type="GO" id="GO:0003677">
    <property type="term" value="F:DNA binding"/>
    <property type="evidence" value="ECO:0007669"/>
    <property type="project" value="UniProtKB-KW"/>
</dbReference>
<keyword evidence="2" id="KW-0805">Transcription regulation</keyword>
<dbReference type="EMBL" id="CP050485">
    <property type="protein sequence ID" value="QOG25941.1"/>
    <property type="molecule type" value="Genomic_DNA"/>
</dbReference>
<sequence>MPKYQEIANILRTRIRNKTYPPDSLLPNQIDLVEEFQVSRMTIKKAIGILSMEGLVYSQRGAGTKILNHPFVDRDTTTLTEYVGLSTEMRKANRPLTSEVIDFQVAFPNKEIQEKLMLTEEQPVYKIIRLRILEGKPFILEHTYMPVHLVPNLKRSHLETSIYQYVKEELGIQFVGAYRTISADKSSLYDQKYLACDPTDPVLEIQQIVYQKNGSPIEYSRSRNRYDTRVYSYLDVQR</sequence>
<evidence type="ECO:0000313" key="11">
    <source>
        <dbReference type="Proteomes" id="UP000516696"/>
    </source>
</evidence>
<evidence type="ECO:0000256" key="1">
    <source>
        <dbReference type="ARBA" id="ARBA00022491"/>
    </source>
</evidence>
<evidence type="ECO:0000313" key="7">
    <source>
        <dbReference type="EMBL" id="MDL4936386.1"/>
    </source>
</evidence>
<dbReference type="InterPro" id="IPR036388">
    <property type="entry name" value="WH-like_DNA-bd_sf"/>
</dbReference>
<dbReference type="SUPFAM" id="SSF46785">
    <property type="entry name" value="Winged helix' DNA-binding domain"/>
    <property type="match status" value="1"/>
</dbReference>
<dbReference type="SMART" id="SM00345">
    <property type="entry name" value="HTH_GNTR"/>
    <property type="match status" value="1"/>
</dbReference>
<dbReference type="RefSeq" id="WP_060813648.1">
    <property type="nucleotide sequence ID" value="NZ_BSYC01000001.1"/>
</dbReference>
<dbReference type="OrthoDB" id="9815017at2"/>
<dbReference type="PRINTS" id="PR00035">
    <property type="entry name" value="HTHGNTR"/>
</dbReference>
<dbReference type="PROSITE" id="PS50949">
    <property type="entry name" value="HTH_GNTR"/>
    <property type="match status" value="1"/>
</dbReference>
<dbReference type="Proteomes" id="UP001241571">
    <property type="component" value="Unassembled WGS sequence"/>
</dbReference>
<dbReference type="PANTHER" id="PTHR44846:SF5">
    <property type="entry name" value="HTH-TYPE TRANSCRIPTIONAL REGULATOR GMUR"/>
    <property type="match status" value="1"/>
</dbReference>
<reference evidence="9 10" key="1">
    <citation type="submission" date="2018-06" db="EMBL/GenBank/DDBJ databases">
        <authorList>
            <consortium name="Pathogen Informatics"/>
            <person name="Doyle S."/>
        </authorList>
    </citation>
    <scope>NUCLEOTIDE SEQUENCE [LARGE SCALE GENOMIC DNA]</scope>
    <source>
        <strain evidence="9 10">NCTC12360</strain>
    </source>
</reference>